<organism evidence="1 2">
    <name type="scientific">Niallia nealsonii</name>
    <dbReference type="NCBI Taxonomy" id="115979"/>
    <lineage>
        <taxon>Bacteria</taxon>
        <taxon>Bacillati</taxon>
        <taxon>Bacillota</taxon>
        <taxon>Bacilli</taxon>
        <taxon>Bacillales</taxon>
        <taxon>Bacillaceae</taxon>
        <taxon>Niallia</taxon>
    </lineage>
</organism>
<comment type="caution">
    <text evidence="1">The sequence shown here is derived from an EMBL/GenBank/DDBJ whole genome shotgun (WGS) entry which is preliminary data.</text>
</comment>
<name>A0A2N0Z727_9BACI</name>
<gene>
    <name evidence="1" type="ORF">CWS01_02130</name>
</gene>
<keyword evidence="2" id="KW-1185">Reference proteome</keyword>
<dbReference type="RefSeq" id="WP_101175402.1">
    <property type="nucleotide sequence ID" value="NZ_PISE01000004.1"/>
</dbReference>
<sequence>MDLNPLHSFLGYGDFRNADFLVISKHEGANNEKLEQELDARTNYFGLEKEYWLDREKRLNGYWHPSAKKSGEIKRELFGEEEKYTNRFPDVVKYPARMLFALEEALHINSMASIDKWFKGANEISKDVKNKLNASYDDMYSYTKIANWKTALSHYQPLLRAAQSWPYTELKKSDYTNIFEKTVQLENPRFAAWRKKREEILANLLKEYPKKVIFCTGNFQKDNDSDSLKEFFEREFQADLNPFGFNGKLKGLYGEFSYNNQKTIVIHTQGLGSGGGLAYDEVCKITKVIYRKLKREKSM</sequence>
<evidence type="ECO:0000313" key="1">
    <source>
        <dbReference type="EMBL" id="PKG25297.1"/>
    </source>
</evidence>
<accession>A0A2N0Z727</accession>
<dbReference type="OrthoDB" id="9806249at2"/>
<reference evidence="1 2" key="1">
    <citation type="journal article" date="2003" name="Int. J. Syst. Evol. Microbiol.">
        <title>Bacillus nealsonii sp. nov., isolated from a spacecraft-assembly facility, whose spores are gamma-radiation resistant.</title>
        <authorList>
            <person name="Venkateswaran K."/>
            <person name="Kempf M."/>
            <person name="Chen F."/>
            <person name="Satomi M."/>
            <person name="Nicholson W."/>
            <person name="Kern R."/>
        </authorList>
    </citation>
    <scope>NUCLEOTIDE SEQUENCE [LARGE SCALE GENOMIC DNA]</scope>
    <source>
        <strain evidence="1 2">FO-92</strain>
    </source>
</reference>
<protein>
    <submittedName>
        <fullName evidence="1">Uncharacterized protein</fullName>
    </submittedName>
</protein>
<dbReference type="EMBL" id="PISE01000004">
    <property type="protein sequence ID" value="PKG25297.1"/>
    <property type="molecule type" value="Genomic_DNA"/>
</dbReference>
<dbReference type="AlphaFoldDB" id="A0A2N0Z727"/>
<evidence type="ECO:0000313" key="2">
    <source>
        <dbReference type="Proteomes" id="UP000233375"/>
    </source>
</evidence>
<proteinExistence type="predicted"/>
<dbReference type="Proteomes" id="UP000233375">
    <property type="component" value="Unassembled WGS sequence"/>
</dbReference>